<organism evidence="1 2">
    <name type="scientific">Mycena citricolor</name>
    <dbReference type="NCBI Taxonomy" id="2018698"/>
    <lineage>
        <taxon>Eukaryota</taxon>
        <taxon>Fungi</taxon>
        <taxon>Dikarya</taxon>
        <taxon>Basidiomycota</taxon>
        <taxon>Agaricomycotina</taxon>
        <taxon>Agaricomycetes</taxon>
        <taxon>Agaricomycetidae</taxon>
        <taxon>Agaricales</taxon>
        <taxon>Marasmiineae</taxon>
        <taxon>Mycenaceae</taxon>
        <taxon>Mycena</taxon>
    </lineage>
</organism>
<accession>A0AAD2HSA2</accession>
<proteinExistence type="predicted"/>
<comment type="caution">
    <text evidence="1">The sequence shown here is derived from an EMBL/GenBank/DDBJ whole genome shotgun (WGS) entry which is preliminary data.</text>
</comment>
<protein>
    <submittedName>
        <fullName evidence="1">Uncharacterized protein</fullName>
    </submittedName>
</protein>
<reference evidence="1" key="1">
    <citation type="submission" date="2023-11" db="EMBL/GenBank/DDBJ databases">
        <authorList>
            <person name="De Vega J J."/>
            <person name="De Vega J J."/>
        </authorList>
    </citation>
    <scope>NUCLEOTIDE SEQUENCE</scope>
</reference>
<dbReference type="AlphaFoldDB" id="A0AAD2HSA2"/>
<sequence length="137" mass="14933">IELIESELRTNVCWNICRSIPHLSGRPIFHLAMPNPRHSSKSPVKAQAFALSSVQPPQQQGAWCPPPIYCANGVTLYQDYVRAPPGQVGFALNTSCLENLEGWESLRANDGVDDEANYITPVHSDAVAAPTAHSVAR</sequence>
<dbReference type="EMBL" id="CAVNYO010000440">
    <property type="protein sequence ID" value="CAK5280890.1"/>
    <property type="molecule type" value="Genomic_DNA"/>
</dbReference>
<keyword evidence="2" id="KW-1185">Reference proteome</keyword>
<dbReference type="Proteomes" id="UP001295794">
    <property type="component" value="Unassembled WGS sequence"/>
</dbReference>
<evidence type="ECO:0000313" key="1">
    <source>
        <dbReference type="EMBL" id="CAK5280890.1"/>
    </source>
</evidence>
<evidence type="ECO:0000313" key="2">
    <source>
        <dbReference type="Proteomes" id="UP001295794"/>
    </source>
</evidence>
<gene>
    <name evidence="1" type="ORF">MYCIT1_LOCUS31604</name>
</gene>
<name>A0AAD2HSA2_9AGAR</name>
<feature type="non-terminal residue" evidence="1">
    <location>
        <position position="137"/>
    </location>
</feature>